<reference evidence="2" key="1">
    <citation type="journal article" date="2020" name="Stud. Mycol.">
        <title>101 Dothideomycetes genomes: a test case for predicting lifestyles and emergence of pathogens.</title>
        <authorList>
            <person name="Haridas S."/>
            <person name="Albert R."/>
            <person name="Binder M."/>
            <person name="Bloem J."/>
            <person name="Labutti K."/>
            <person name="Salamov A."/>
            <person name="Andreopoulos B."/>
            <person name="Baker S."/>
            <person name="Barry K."/>
            <person name="Bills G."/>
            <person name="Bluhm B."/>
            <person name="Cannon C."/>
            <person name="Castanera R."/>
            <person name="Culley D."/>
            <person name="Daum C."/>
            <person name="Ezra D."/>
            <person name="Gonzalez J."/>
            <person name="Henrissat B."/>
            <person name="Kuo A."/>
            <person name="Liang C."/>
            <person name="Lipzen A."/>
            <person name="Lutzoni F."/>
            <person name="Magnuson J."/>
            <person name="Mondo S."/>
            <person name="Nolan M."/>
            <person name="Ohm R."/>
            <person name="Pangilinan J."/>
            <person name="Park H.-J."/>
            <person name="Ramirez L."/>
            <person name="Alfaro M."/>
            <person name="Sun H."/>
            <person name="Tritt A."/>
            <person name="Yoshinaga Y."/>
            <person name="Zwiers L.-H."/>
            <person name="Turgeon B."/>
            <person name="Goodwin S."/>
            <person name="Spatafora J."/>
            <person name="Crous P."/>
            <person name="Grigoriev I."/>
        </authorList>
    </citation>
    <scope>NUCLEOTIDE SEQUENCE</scope>
    <source>
        <strain evidence="2">CBS 133067</strain>
    </source>
</reference>
<dbReference type="AlphaFoldDB" id="A0A9P4IEY1"/>
<evidence type="ECO:0000313" key="3">
    <source>
        <dbReference type="Proteomes" id="UP000799772"/>
    </source>
</evidence>
<name>A0A9P4IEY1_9PEZI</name>
<dbReference type="Proteomes" id="UP000799772">
    <property type="component" value="Unassembled WGS sequence"/>
</dbReference>
<keyword evidence="3" id="KW-1185">Reference proteome</keyword>
<proteinExistence type="predicted"/>
<organism evidence="2 3">
    <name type="scientific">Rhizodiscina lignyota</name>
    <dbReference type="NCBI Taxonomy" id="1504668"/>
    <lineage>
        <taxon>Eukaryota</taxon>
        <taxon>Fungi</taxon>
        <taxon>Dikarya</taxon>
        <taxon>Ascomycota</taxon>
        <taxon>Pezizomycotina</taxon>
        <taxon>Dothideomycetes</taxon>
        <taxon>Pleosporomycetidae</taxon>
        <taxon>Aulographales</taxon>
        <taxon>Rhizodiscinaceae</taxon>
        <taxon>Rhizodiscina</taxon>
    </lineage>
</organism>
<feature type="region of interest" description="Disordered" evidence="1">
    <location>
        <begin position="111"/>
        <end position="144"/>
    </location>
</feature>
<gene>
    <name evidence="2" type="ORF">NA57DRAFT_54417</name>
</gene>
<evidence type="ECO:0000256" key="1">
    <source>
        <dbReference type="SAM" id="MobiDB-lite"/>
    </source>
</evidence>
<evidence type="ECO:0000313" key="2">
    <source>
        <dbReference type="EMBL" id="KAF2100325.1"/>
    </source>
</evidence>
<dbReference type="EMBL" id="ML978124">
    <property type="protein sequence ID" value="KAF2100325.1"/>
    <property type="molecule type" value="Genomic_DNA"/>
</dbReference>
<comment type="caution">
    <text evidence="2">The sequence shown here is derived from an EMBL/GenBank/DDBJ whole genome shotgun (WGS) entry which is preliminary data.</text>
</comment>
<protein>
    <submittedName>
        <fullName evidence="2">Uncharacterized protein</fullName>
    </submittedName>
</protein>
<feature type="region of interest" description="Disordered" evidence="1">
    <location>
        <begin position="1"/>
        <end position="23"/>
    </location>
</feature>
<accession>A0A9P4IEY1</accession>
<sequence>MTVRARAHTRDAGQCASTSTSRPGRCSILPNPLSFRAIREYPWTLGGSSRIRGLQIAFTLSTSTVDSPLQARCGGAASARTRASCTRTPLDIAARMMTRLAAGRCTAAEHCTARPAPNTGPEPGPRATSEMPAPHPRTSTSETQLPPMYHAANLAARALQSTRRAAGKQRPTSAACSSLEGAISYHGGGTAWGAPCHCALHLSCSNVWSGIVELCCEIRPFSMARDTADFHSPLFVPSGWISIRIGSTAEMTQIHKS</sequence>